<feature type="region of interest" description="Disordered" evidence="1">
    <location>
        <begin position="46"/>
        <end position="78"/>
    </location>
</feature>
<evidence type="ECO:0000256" key="1">
    <source>
        <dbReference type="SAM" id="MobiDB-lite"/>
    </source>
</evidence>
<proteinExistence type="predicted"/>
<evidence type="ECO:0000313" key="3">
    <source>
        <dbReference type="Proteomes" id="UP000386466"/>
    </source>
</evidence>
<protein>
    <submittedName>
        <fullName evidence="2">Uncharacterized protein</fullName>
    </submittedName>
</protein>
<accession>A0A485PDM4</accession>
<reference evidence="2 3" key="1">
    <citation type="submission" date="2019-01" db="EMBL/GenBank/DDBJ databases">
        <authorList>
            <person name="Alioto T."/>
            <person name="Alioto T."/>
        </authorList>
    </citation>
    <scope>NUCLEOTIDE SEQUENCE [LARGE SCALE GENOMIC DNA]</scope>
</reference>
<feature type="non-terminal residue" evidence="2">
    <location>
        <position position="1"/>
    </location>
</feature>
<sequence>LWPECVPAGTPEPDTVPQLRRSIVALARHVGLGDAAEADVASLLQAHGEPPPHSIPQDAKDGDMSGSGLPWETGNGLVSRKQEPDFTEAVVGAGTEEAGVGALSPEHLAQALSHFAAGLQVLIENDPNRERSLRVSRGVHRALARLRELHRERRRQSRAAASSGGPVVVAARESAGSLPLLQVGPIEGGQVAKGTGPEGQTSGCPI</sequence>
<dbReference type="EMBL" id="CAAGRJ010032232">
    <property type="protein sequence ID" value="VFV42498.1"/>
    <property type="molecule type" value="Genomic_DNA"/>
</dbReference>
<name>A0A485PDM4_LYNPA</name>
<dbReference type="AlphaFoldDB" id="A0A485PDM4"/>
<evidence type="ECO:0000313" key="2">
    <source>
        <dbReference type="EMBL" id="VFV42498.1"/>
    </source>
</evidence>
<gene>
    <name evidence="2" type="ORF">LYPA_23C005922</name>
</gene>
<feature type="region of interest" description="Disordered" evidence="1">
    <location>
        <begin position="187"/>
        <end position="206"/>
    </location>
</feature>
<organism evidence="2 3">
    <name type="scientific">Lynx pardinus</name>
    <name type="common">Iberian lynx</name>
    <name type="synonym">Felis pardina</name>
    <dbReference type="NCBI Taxonomy" id="191816"/>
    <lineage>
        <taxon>Eukaryota</taxon>
        <taxon>Metazoa</taxon>
        <taxon>Chordata</taxon>
        <taxon>Craniata</taxon>
        <taxon>Vertebrata</taxon>
        <taxon>Euteleostomi</taxon>
        <taxon>Mammalia</taxon>
        <taxon>Eutheria</taxon>
        <taxon>Laurasiatheria</taxon>
        <taxon>Carnivora</taxon>
        <taxon>Feliformia</taxon>
        <taxon>Felidae</taxon>
        <taxon>Felinae</taxon>
        <taxon>Lynx</taxon>
    </lineage>
</organism>
<keyword evidence="3" id="KW-1185">Reference proteome</keyword>
<dbReference type="Proteomes" id="UP000386466">
    <property type="component" value="Unassembled WGS sequence"/>
</dbReference>